<dbReference type="InParanoid" id="C8XGG7"/>
<keyword evidence="1" id="KW-0677">Repeat</keyword>
<dbReference type="PROSITE" id="PS51903">
    <property type="entry name" value="CLP_R"/>
    <property type="match status" value="1"/>
</dbReference>
<dbReference type="EMBL" id="CP001737">
    <property type="protein sequence ID" value="ACV78150.1"/>
    <property type="molecule type" value="Genomic_DNA"/>
</dbReference>
<dbReference type="STRING" id="479431.Namu_1760"/>
<dbReference type="Proteomes" id="UP000002218">
    <property type="component" value="Chromosome"/>
</dbReference>
<sequence length="187" mass="20356">MFERFTRDARTVVVAAQETARSLADSEIRATHLLLGLTQPEQRTAALLAEHGLDRDRILRRVAGRHRGGLDESALSALGIDLTAIRSSVESTFGPGALDADPRSRRRGPGRRRLFAGHLPFTAGAKKSLELALREAIRLDHGAIDTEMVLLGILRSDDLEIRQLLAESGVDVAALRQATESRRGHAA</sequence>
<name>C8XGG7_NAKMY</name>
<evidence type="ECO:0000313" key="4">
    <source>
        <dbReference type="Proteomes" id="UP000002218"/>
    </source>
</evidence>
<reference evidence="3 4" key="2">
    <citation type="journal article" date="2010" name="Stand. Genomic Sci.">
        <title>Complete genome sequence of Nakamurella multipartita type strain (Y-104).</title>
        <authorList>
            <person name="Tice H."/>
            <person name="Mayilraj S."/>
            <person name="Sims D."/>
            <person name="Lapidus A."/>
            <person name="Nolan M."/>
            <person name="Lucas S."/>
            <person name="Glavina Del Rio T."/>
            <person name="Copeland A."/>
            <person name="Cheng J.F."/>
            <person name="Meincke L."/>
            <person name="Bruce D."/>
            <person name="Goodwin L."/>
            <person name="Pitluck S."/>
            <person name="Ivanova N."/>
            <person name="Mavromatis K."/>
            <person name="Ovchinnikova G."/>
            <person name="Pati A."/>
            <person name="Chen A."/>
            <person name="Palaniappan K."/>
            <person name="Land M."/>
            <person name="Hauser L."/>
            <person name="Chang Y.J."/>
            <person name="Jeffries C.D."/>
            <person name="Detter J.C."/>
            <person name="Brettin T."/>
            <person name="Rohde M."/>
            <person name="Goker M."/>
            <person name="Bristow J."/>
            <person name="Eisen J.A."/>
            <person name="Markowitz V."/>
            <person name="Hugenholtz P."/>
            <person name="Kyrpides N.C."/>
            <person name="Klenk H.P."/>
            <person name="Chen F."/>
        </authorList>
    </citation>
    <scope>NUCLEOTIDE SEQUENCE [LARGE SCALE GENOMIC DNA]</scope>
    <source>
        <strain evidence="4">ATCC 700099 / DSM 44233 / CIP 104796 / JCM 9543 / NBRC 105858 / Y-104</strain>
    </source>
</reference>
<dbReference type="OrthoDB" id="3628183at2"/>
<dbReference type="InterPro" id="IPR036628">
    <property type="entry name" value="Clp_N_dom_sf"/>
</dbReference>
<keyword evidence="4" id="KW-1185">Reference proteome</keyword>
<gene>
    <name evidence="3" type="ordered locus">Namu_1760</name>
</gene>
<dbReference type="Gene3D" id="1.10.1780.10">
    <property type="entry name" value="Clp, N-terminal domain"/>
    <property type="match status" value="2"/>
</dbReference>
<dbReference type="eggNOG" id="COG0542">
    <property type="taxonomic scope" value="Bacteria"/>
</dbReference>
<evidence type="ECO:0000313" key="3">
    <source>
        <dbReference type="EMBL" id="ACV78150.1"/>
    </source>
</evidence>
<evidence type="ECO:0000256" key="1">
    <source>
        <dbReference type="PROSITE-ProRule" id="PRU01251"/>
    </source>
</evidence>
<feature type="domain" description="Clp R" evidence="2">
    <location>
        <begin position="2"/>
        <end position="185"/>
    </location>
</feature>
<accession>C8XGG7</accession>
<organism evidence="3 4">
    <name type="scientific">Nakamurella multipartita (strain ATCC 700099 / DSM 44233 / CIP 104796 / JCM 9543 / NBRC 105858 / Y-104)</name>
    <name type="common">Microsphaera multipartita</name>
    <dbReference type="NCBI Taxonomy" id="479431"/>
    <lineage>
        <taxon>Bacteria</taxon>
        <taxon>Bacillati</taxon>
        <taxon>Actinomycetota</taxon>
        <taxon>Actinomycetes</taxon>
        <taxon>Nakamurellales</taxon>
        <taxon>Nakamurellaceae</taxon>
        <taxon>Nakamurella</taxon>
    </lineage>
</organism>
<dbReference type="KEGG" id="nml:Namu_1760"/>
<dbReference type="RefSeq" id="WP_015747053.1">
    <property type="nucleotide sequence ID" value="NC_013235.1"/>
</dbReference>
<evidence type="ECO:0000259" key="2">
    <source>
        <dbReference type="PROSITE" id="PS51903"/>
    </source>
</evidence>
<proteinExistence type="predicted"/>
<dbReference type="AlphaFoldDB" id="C8XGG7"/>
<dbReference type="SUPFAM" id="SSF81923">
    <property type="entry name" value="Double Clp-N motif"/>
    <property type="match status" value="2"/>
</dbReference>
<dbReference type="Pfam" id="PF02861">
    <property type="entry name" value="Clp_N"/>
    <property type="match status" value="2"/>
</dbReference>
<dbReference type="HOGENOM" id="CLU_090963_2_0_11"/>
<dbReference type="InterPro" id="IPR004176">
    <property type="entry name" value="Clp_R_N"/>
</dbReference>
<protein>
    <submittedName>
        <fullName evidence="3">Clp domain protein</fullName>
    </submittedName>
</protein>
<reference evidence="4" key="1">
    <citation type="submission" date="2009-09" db="EMBL/GenBank/DDBJ databases">
        <title>The complete genome of Nakamurella multipartita DSM 44233.</title>
        <authorList>
            <consortium name="US DOE Joint Genome Institute (JGI-PGF)"/>
            <person name="Lucas S."/>
            <person name="Copeland A."/>
            <person name="Lapidus A."/>
            <person name="Glavina del Rio T."/>
            <person name="Dalin E."/>
            <person name="Tice H."/>
            <person name="Bruce D."/>
            <person name="Goodwin L."/>
            <person name="Pitluck S."/>
            <person name="Kyrpides N."/>
            <person name="Mavromatis K."/>
            <person name="Ivanova N."/>
            <person name="Ovchinnikova G."/>
            <person name="Sims D."/>
            <person name="Meincke L."/>
            <person name="Brettin T."/>
            <person name="Detter J.C."/>
            <person name="Han C."/>
            <person name="Larimer F."/>
            <person name="Land M."/>
            <person name="Hauser L."/>
            <person name="Markowitz V."/>
            <person name="Cheng J.-F."/>
            <person name="Hugenholtz P."/>
            <person name="Woyke T."/>
            <person name="Wu D."/>
            <person name="Klenk H.-P."/>
            <person name="Eisen J.A."/>
        </authorList>
    </citation>
    <scope>NUCLEOTIDE SEQUENCE [LARGE SCALE GENOMIC DNA]</scope>
    <source>
        <strain evidence="4">ATCC 700099 / DSM 44233 / CIP 104796 / JCM 9543 / NBRC 105858 / Y-104</strain>
    </source>
</reference>